<dbReference type="EnsemblPlants" id="AET1Gv20537800.44">
    <property type="protein sequence ID" value="AET1Gv20537800.44"/>
    <property type="gene ID" value="AET1Gv20537800"/>
</dbReference>
<name>A0A452YUI1_AEGTS</name>
<reference evidence="6" key="5">
    <citation type="journal article" date="2021" name="G3 (Bethesda)">
        <title>Aegilops tauschii genome assembly Aet v5.0 features greater sequence contiguity and improved annotation.</title>
        <authorList>
            <person name="Wang L."/>
            <person name="Zhu T."/>
            <person name="Rodriguez J.C."/>
            <person name="Deal K.R."/>
            <person name="Dubcovsky J."/>
            <person name="McGuire P.E."/>
            <person name="Lux T."/>
            <person name="Spannagl M."/>
            <person name="Mayer K.F.X."/>
            <person name="Baldrich P."/>
            <person name="Meyers B.C."/>
            <person name="Huo N."/>
            <person name="Gu Y.Q."/>
            <person name="Zhou H."/>
            <person name="Devos K.M."/>
            <person name="Bennetzen J.L."/>
            <person name="Unver T."/>
            <person name="Budak H."/>
            <person name="Gulick P.J."/>
            <person name="Galiba G."/>
            <person name="Kalapos B."/>
            <person name="Nelson D.R."/>
            <person name="Li P."/>
            <person name="You F.M."/>
            <person name="Luo M.C."/>
            <person name="Dvorak J."/>
        </authorList>
    </citation>
    <scope>NUCLEOTIDE SEQUENCE [LARGE SCALE GENOMIC DNA]</scope>
    <source>
        <strain evidence="6">cv. AL8/78</strain>
    </source>
</reference>
<dbReference type="InterPro" id="IPR038535">
    <property type="entry name" value="CNOT1_TTP_bind_sf"/>
</dbReference>
<evidence type="ECO:0000313" key="6">
    <source>
        <dbReference type="EnsemblPlants" id="AET1Gv20537800.44"/>
    </source>
</evidence>
<feature type="domain" description="CCR4-NOT transcription complex subunit 1 TTP binding" evidence="4">
    <location>
        <begin position="208"/>
        <end position="374"/>
    </location>
</feature>
<reference evidence="7" key="2">
    <citation type="journal article" date="2017" name="Nat. Plants">
        <title>The Aegilops tauschii genome reveals multiple impacts of transposons.</title>
        <authorList>
            <person name="Zhao G."/>
            <person name="Zou C."/>
            <person name="Li K."/>
            <person name="Wang K."/>
            <person name="Li T."/>
            <person name="Gao L."/>
            <person name="Zhang X."/>
            <person name="Wang H."/>
            <person name="Yang Z."/>
            <person name="Liu X."/>
            <person name="Jiang W."/>
            <person name="Mao L."/>
            <person name="Kong X."/>
            <person name="Jiao Y."/>
            <person name="Jia J."/>
        </authorList>
    </citation>
    <scope>NUCLEOTIDE SEQUENCE [LARGE SCALE GENOMIC DNA]</scope>
    <source>
        <strain evidence="7">cv. AL8/78</strain>
    </source>
</reference>
<evidence type="ECO:0000259" key="5">
    <source>
        <dbReference type="Pfam" id="PF16418"/>
    </source>
</evidence>
<evidence type="ECO:0008006" key="8">
    <source>
        <dbReference type="Google" id="ProtNLM"/>
    </source>
</evidence>
<feature type="compositionally biased region" description="Polar residues" evidence="1">
    <location>
        <begin position="473"/>
        <end position="508"/>
    </location>
</feature>
<dbReference type="Proteomes" id="UP000015105">
    <property type="component" value="Chromosome 1D"/>
</dbReference>
<proteinExistence type="predicted"/>
<feature type="compositionally biased region" description="Polar residues" evidence="1">
    <location>
        <begin position="392"/>
        <end position="422"/>
    </location>
</feature>
<dbReference type="Gramene" id="AET1Gv20537800.44">
    <property type="protein sequence ID" value="AET1Gv20537800.44"/>
    <property type="gene ID" value="AET1Gv20537800"/>
</dbReference>
<dbReference type="AlphaFoldDB" id="A0A452YUI1"/>
<sequence>MLDYPLSHCPDVLLLGVSQINTAYNLLQYEVLSCVFPALLKDTKNSSLMNYLWHLNPSLTLRGFVDAHSDIICLLRTVDICQDLKILSAVLDSTPLAFSIKLATVSFQNDHSNLEKWIIEKFSAHREAFIEECVKFLKESVVNTTHDAAEGVIQQPQATITNICWESCPLFIKVLQSHSGQLLTNQLVDELNRVEAAYESRTQGSLGRDIPTSEGGSDDIEAQANIYFHQMFSEQISIDAMIQMLARFKESTNKRELAIFNCMISNLFEEYKFFPKYPDTQLKLAAVLMGSLIKHQLVAHLGLGVALRSVLDALRKSIDSKMFMFGTTALEQFMDRVIEWPQYCNHILQISHLRGTHAELVSAIEQALAKISSSQNEPNIGNIFSVDPHGSGSPSIGNTEVSDASWQFTNPTPAQLERSPSSFPLQQRYQGFLGERSKGSTNSVQAKNILSISQPTASTPGDLSMAPKVTAPPSLQASPHHSATISASSQSTNFLRPRSSAPSGTRSPYTTGFGAALNIETLVAAAERRDTSVEAPPSEVQDKIFFMINNISNSNLDAKAREFNEVSQDQYYPWFAQYMVMKRASIEPNFHDLYLKFFDKVNSKTLNKEMVKATYENCKALLQSDLIKSSSEERSLLKNLGSWLGKLTIGRNQTLRAKEIDPKILIVEAYERGLMIAVIPFTSKILEPCHSSIAYRPPNPWTMGILSLLAEIYNLPNLKMNLKFDIEVLFKNLSVDMKDVKPSSLLKDRTRQLEGNPDFSNKDVTASQTPVVAEVSSGMVPAKNVVEVQPELTSTSRATSIPNMLNQYAPPLRLPPNSMVEDDKVALIMPDQVSPSQTPSPLPALFTLSQFVFLYVFLQLMAAIPRADIYFRINEKLSSLGSLQYSKIMDVALDKAIKEIIGPVIQRSVTIATRTTKELILKDLAMESDDSAVSRAAHLMVGTLAGSLAHVTSKEPLRVALSSHLRSLIQNLNNNSETTEQIVHILINDNLDLGCALIETVATRKAVEMIDGEIKHPFSQLRRQK</sequence>
<accession>A0A452YUI1</accession>
<dbReference type="InterPro" id="IPR032191">
    <property type="entry name" value="CNOT1_CAF1_bind"/>
</dbReference>
<feature type="region of interest" description="Disordered" evidence="1">
    <location>
        <begin position="380"/>
        <end position="422"/>
    </location>
</feature>
<dbReference type="Gene3D" id="1.25.40.840">
    <property type="entry name" value="CCR4-NOT transcription complex subunit 1 TTP binding domain"/>
    <property type="match status" value="1"/>
</dbReference>
<feature type="domain" description="CCR4-NOT transcription complex subunit 1 CAF1-binding" evidence="3">
    <location>
        <begin position="533"/>
        <end position="752"/>
    </location>
</feature>
<evidence type="ECO:0000256" key="1">
    <source>
        <dbReference type="SAM" id="MobiDB-lite"/>
    </source>
</evidence>
<reference evidence="6" key="3">
    <citation type="journal article" date="2017" name="Nature">
        <title>Genome sequence of the progenitor of the wheat D genome Aegilops tauschii.</title>
        <authorList>
            <person name="Luo M.C."/>
            <person name="Gu Y.Q."/>
            <person name="Puiu D."/>
            <person name="Wang H."/>
            <person name="Twardziok S.O."/>
            <person name="Deal K.R."/>
            <person name="Huo N."/>
            <person name="Zhu T."/>
            <person name="Wang L."/>
            <person name="Wang Y."/>
            <person name="McGuire P.E."/>
            <person name="Liu S."/>
            <person name="Long H."/>
            <person name="Ramasamy R.K."/>
            <person name="Rodriguez J.C."/>
            <person name="Van S.L."/>
            <person name="Yuan L."/>
            <person name="Wang Z."/>
            <person name="Xia Z."/>
            <person name="Xiao L."/>
            <person name="Anderson O.D."/>
            <person name="Ouyang S."/>
            <person name="Liang Y."/>
            <person name="Zimin A.V."/>
            <person name="Pertea G."/>
            <person name="Qi P."/>
            <person name="Bennetzen J.L."/>
            <person name="Dai X."/>
            <person name="Dawson M.W."/>
            <person name="Muller H.G."/>
            <person name="Kugler K."/>
            <person name="Rivarola-Duarte L."/>
            <person name="Spannagl M."/>
            <person name="Mayer K.F.X."/>
            <person name="Lu F.H."/>
            <person name="Bevan M.W."/>
            <person name="Leroy P."/>
            <person name="Li P."/>
            <person name="You F.M."/>
            <person name="Sun Q."/>
            <person name="Liu Z."/>
            <person name="Lyons E."/>
            <person name="Wicker T."/>
            <person name="Salzberg S.L."/>
            <person name="Devos K.M."/>
            <person name="Dvorak J."/>
        </authorList>
    </citation>
    <scope>NUCLEOTIDE SEQUENCE [LARGE SCALE GENOMIC DNA]</scope>
    <source>
        <strain evidence="6">cv. AL8/78</strain>
    </source>
</reference>
<dbReference type="Pfam" id="PF16418">
    <property type="entry name" value="CNOT1_HEAT"/>
    <property type="match status" value="1"/>
</dbReference>
<evidence type="ECO:0000259" key="2">
    <source>
        <dbReference type="Pfam" id="PF12842"/>
    </source>
</evidence>
<feature type="domain" description="CCR4-NOT transcription complex subunit 1" evidence="2">
    <location>
        <begin position="885"/>
        <end position="1022"/>
    </location>
</feature>
<dbReference type="Pfam" id="PF12842">
    <property type="entry name" value="DUF3819"/>
    <property type="match status" value="1"/>
</dbReference>
<dbReference type="InterPro" id="IPR024557">
    <property type="entry name" value="CNOT1_dom_4"/>
</dbReference>
<dbReference type="PANTHER" id="PTHR13162">
    <property type="entry name" value="CCR4-NOT TRANSCRIPTION COMPLEX"/>
    <property type="match status" value="1"/>
</dbReference>
<dbReference type="GO" id="GO:0017148">
    <property type="term" value="P:negative regulation of translation"/>
    <property type="evidence" value="ECO:0007669"/>
    <property type="project" value="InterPro"/>
</dbReference>
<dbReference type="GO" id="GO:0005634">
    <property type="term" value="C:nucleus"/>
    <property type="evidence" value="ECO:0007669"/>
    <property type="project" value="UniProtKB-SubCell"/>
</dbReference>
<dbReference type="Pfam" id="PF16415">
    <property type="entry name" value="CNOT1_CAF1_bind"/>
    <property type="match status" value="1"/>
</dbReference>
<protein>
    <recommendedName>
        <fullName evidence="8">CCR4-NOT transcription complex subunit 1</fullName>
    </recommendedName>
</protein>
<dbReference type="InterPro" id="IPR032193">
    <property type="entry name" value="CNOT1_TTP_bind"/>
</dbReference>
<feature type="domain" description="CCR4-NOT transcription complex subunit 1 HEAT repeat" evidence="5">
    <location>
        <begin position="30"/>
        <end position="176"/>
    </location>
</feature>
<evidence type="ECO:0000313" key="7">
    <source>
        <dbReference type="Proteomes" id="UP000015105"/>
    </source>
</evidence>
<evidence type="ECO:0000259" key="4">
    <source>
        <dbReference type="Pfam" id="PF16417"/>
    </source>
</evidence>
<organism evidence="6 7">
    <name type="scientific">Aegilops tauschii subsp. strangulata</name>
    <name type="common">Goatgrass</name>
    <dbReference type="NCBI Taxonomy" id="200361"/>
    <lineage>
        <taxon>Eukaryota</taxon>
        <taxon>Viridiplantae</taxon>
        <taxon>Streptophyta</taxon>
        <taxon>Embryophyta</taxon>
        <taxon>Tracheophyta</taxon>
        <taxon>Spermatophyta</taxon>
        <taxon>Magnoliopsida</taxon>
        <taxon>Liliopsida</taxon>
        <taxon>Poales</taxon>
        <taxon>Poaceae</taxon>
        <taxon>BOP clade</taxon>
        <taxon>Pooideae</taxon>
        <taxon>Triticodae</taxon>
        <taxon>Triticeae</taxon>
        <taxon>Triticinae</taxon>
        <taxon>Aegilops</taxon>
    </lineage>
</organism>
<dbReference type="GO" id="GO:0060090">
    <property type="term" value="F:molecular adaptor activity"/>
    <property type="evidence" value="ECO:0007669"/>
    <property type="project" value="TreeGrafter"/>
</dbReference>
<reference evidence="7" key="1">
    <citation type="journal article" date="2014" name="Science">
        <title>Ancient hybridizations among the ancestral genomes of bread wheat.</title>
        <authorList>
            <consortium name="International Wheat Genome Sequencing Consortium,"/>
            <person name="Marcussen T."/>
            <person name="Sandve S.R."/>
            <person name="Heier L."/>
            <person name="Spannagl M."/>
            <person name="Pfeifer M."/>
            <person name="Jakobsen K.S."/>
            <person name="Wulff B.B."/>
            <person name="Steuernagel B."/>
            <person name="Mayer K.F."/>
            <person name="Olsen O.A."/>
        </authorList>
    </citation>
    <scope>NUCLEOTIDE SEQUENCE [LARGE SCALE GENOMIC DNA]</scope>
    <source>
        <strain evidence="7">cv. AL8/78</strain>
    </source>
</reference>
<keyword evidence="7" id="KW-1185">Reference proteome</keyword>
<feature type="region of interest" description="Disordered" evidence="1">
    <location>
        <begin position="454"/>
        <end position="508"/>
    </location>
</feature>
<dbReference type="GO" id="GO:0000932">
    <property type="term" value="C:P-body"/>
    <property type="evidence" value="ECO:0007669"/>
    <property type="project" value="TreeGrafter"/>
</dbReference>
<dbReference type="PANTHER" id="PTHR13162:SF11">
    <property type="entry name" value="CCR4-NOT COMPLEX COMPONENT NOT1 C-TERMINAL DOMAIN-CONTAINING PROTEIN"/>
    <property type="match status" value="1"/>
</dbReference>
<dbReference type="Gene3D" id="1.25.40.180">
    <property type="match status" value="1"/>
</dbReference>
<dbReference type="Pfam" id="PF16417">
    <property type="entry name" value="CNOT1_TTP_bind"/>
    <property type="match status" value="1"/>
</dbReference>
<dbReference type="GO" id="GO:0000289">
    <property type="term" value="P:nuclear-transcribed mRNA poly(A) tail shortening"/>
    <property type="evidence" value="ECO:0007669"/>
    <property type="project" value="UniProtKB-ARBA"/>
</dbReference>
<dbReference type="GO" id="GO:0030015">
    <property type="term" value="C:CCR4-NOT core complex"/>
    <property type="evidence" value="ECO:0007669"/>
    <property type="project" value="InterPro"/>
</dbReference>
<reference evidence="6" key="4">
    <citation type="submission" date="2019-03" db="UniProtKB">
        <authorList>
            <consortium name="EnsemblPlants"/>
        </authorList>
    </citation>
    <scope>IDENTIFICATION</scope>
</reference>
<dbReference type="InterPro" id="IPR032194">
    <property type="entry name" value="CNOT1_HEAT"/>
</dbReference>
<dbReference type="InterPro" id="IPR040398">
    <property type="entry name" value="Not1"/>
</dbReference>
<evidence type="ECO:0000259" key="3">
    <source>
        <dbReference type="Pfam" id="PF16415"/>
    </source>
</evidence>